<accession>A0A075LNZ3</accession>
<dbReference type="InterPro" id="IPR040809">
    <property type="entry name" value="LPD28"/>
</dbReference>
<protein>
    <recommendedName>
        <fullName evidence="1">Large polyvalent protein associated domain-containing protein</fullName>
    </recommendedName>
</protein>
<dbReference type="GeneID" id="34223387"/>
<dbReference type="Proteomes" id="UP000027980">
    <property type="component" value="Plasmid pT1"/>
</dbReference>
<dbReference type="EMBL" id="CP008877">
    <property type="protein sequence ID" value="AIF68430.1"/>
    <property type="molecule type" value="Genomic_DNA"/>
</dbReference>
<feature type="domain" description="Large polyvalent protein associated" evidence="1">
    <location>
        <begin position="16"/>
        <end position="87"/>
    </location>
</feature>
<dbReference type="KEGG" id="tap:GZ22_18575"/>
<gene>
    <name evidence="2" type="ORF">GZ22_18575</name>
</gene>
<dbReference type="AlphaFoldDB" id="A0A075LNZ3"/>
<dbReference type="Pfam" id="PF18843">
    <property type="entry name" value="LPD28"/>
    <property type="match status" value="1"/>
</dbReference>
<reference evidence="2 3" key="1">
    <citation type="submission" date="2014-07" db="EMBL/GenBank/DDBJ databases">
        <title>Complete genome sequence of a moderately halophilic bacterium Terribacillus aidingensis MP602, isolated from Cryptomeria fortunei in Tianmu mountain in China.</title>
        <authorList>
            <person name="Wang Y."/>
            <person name="Lu P."/>
            <person name="Zhang L."/>
        </authorList>
    </citation>
    <scope>NUCLEOTIDE SEQUENCE [LARGE SCALE GENOMIC DNA]</scope>
    <source>
        <strain evidence="2 3">MP602</strain>
        <plasmid evidence="2 3">pT1</plasmid>
    </source>
</reference>
<dbReference type="OrthoDB" id="2594680at2"/>
<dbReference type="RefSeq" id="WP_041592345.1">
    <property type="nucleotide sequence ID" value="NZ_CP008877.1"/>
</dbReference>
<proteinExistence type="predicted"/>
<evidence type="ECO:0000313" key="2">
    <source>
        <dbReference type="EMBL" id="AIF68430.1"/>
    </source>
</evidence>
<keyword evidence="2" id="KW-0614">Plasmid</keyword>
<sequence>MKDLKVFGKFRGVDVVLIIKARLKRDTRDKDLYYYDIRHGDDWTTPVCLERGVMANFYGTMVTLQPIKELHKTDDNFPELFLSKDEIKFIWDNELS</sequence>
<dbReference type="HOGENOM" id="CLU_2358706_0_0_9"/>
<geneLocation type="plasmid" evidence="2 3">
    <name>pT1</name>
</geneLocation>
<evidence type="ECO:0000259" key="1">
    <source>
        <dbReference type="Pfam" id="PF18843"/>
    </source>
</evidence>
<evidence type="ECO:0000313" key="3">
    <source>
        <dbReference type="Proteomes" id="UP000027980"/>
    </source>
</evidence>
<organism evidence="2 3">
    <name type="scientific">Terribacillus saccharophilus</name>
    <dbReference type="NCBI Taxonomy" id="361277"/>
    <lineage>
        <taxon>Bacteria</taxon>
        <taxon>Bacillati</taxon>
        <taxon>Bacillota</taxon>
        <taxon>Bacilli</taxon>
        <taxon>Bacillales</taxon>
        <taxon>Bacillaceae</taxon>
        <taxon>Terribacillus</taxon>
    </lineage>
</organism>
<name>A0A075LNZ3_9BACI</name>